<dbReference type="AlphaFoldDB" id="A0A4Q8LFT3"/>
<proteinExistence type="predicted"/>
<gene>
    <name evidence="2" type="ORF">EA660_01445</name>
</gene>
<accession>A0A4Q8LFT3</accession>
<protein>
    <submittedName>
        <fullName evidence="2">DUF4189 domain-containing protein</fullName>
    </submittedName>
</protein>
<dbReference type="Pfam" id="PF13827">
    <property type="entry name" value="DUF4189"/>
    <property type="match status" value="1"/>
</dbReference>
<dbReference type="Proteomes" id="UP000292627">
    <property type="component" value="Unassembled WGS sequence"/>
</dbReference>
<name>A0A4Q8LFT3_9GAMM</name>
<evidence type="ECO:0000313" key="2">
    <source>
        <dbReference type="EMBL" id="TAA28282.1"/>
    </source>
</evidence>
<reference evidence="2 3" key="1">
    <citation type="submission" date="2019-02" db="EMBL/GenBank/DDBJ databases">
        <title>WGS of Pseudoxanthomonas species novum from clinical isolates.</title>
        <authorList>
            <person name="Bernier A.-M."/>
            <person name="Bernard K."/>
            <person name="Vachon A."/>
        </authorList>
    </citation>
    <scope>NUCLEOTIDE SEQUENCE [LARGE SCALE GENOMIC DNA]</scope>
    <source>
        <strain evidence="2 3">NML171200</strain>
    </source>
</reference>
<dbReference type="RefSeq" id="WP_130549856.1">
    <property type="nucleotide sequence ID" value="NZ_SHMC01000001.1"/>
</dbReference>
<comment type="caution">
    <text evidence="2">The sequence shown here is derived from an EMBL/GenBank/DDBJ whole genome shotgun (WGS) entry which is preliminary data.</text>
</comment>
<dbReference type="OrthoDB" id="6008701at2"/>
<evidence type="ECO:0000259" key="1">
    <source>
        <dbReference type="Pfam" id="PF13827"/>
    </source>
</evidence>
<organism evidence="2 3">
    <name type="scientific">Pseudoxanthomonas winnipegensis</name>
    <dbReference type="NCBI Taxonomy" id="2480810"/>
    <lineage>
        <taxon>Bacteria</taxon>
        <taxon>Pseudomonadati</taxon>
        <taxon>Pseudomonadota</taxon>
        <taxon>Gammaproteobacteria</taxon>
        <taxon>Lysobacterales</taxon>
        <taxon>Lysobacteraceae</taxon>
        <taxon>Pseudoxanthomonas</taxon>
    </lineage>
</organism>
<feature type="domain" description="DUF4189" evidence="1">
    <location>
        <begin position="89"/>
        <end position="187"/>
    </location>
</feature>
<sequence length="194" mass="19887">MPTTSEGVRSVPPTGWEMPGGPMVCSRLLTLLLGLVAALGLAVSGAGAQTRCPGGVAAGSVLCQPDLPQSGSGSGKTIVKIVGHWDKTWGAIADSPNLIGGVSKGALSKRAAEQQALEACAERGGRSCVVSFTYFNQCVAVIDPDVLGASNYIQAAESIELAGEVGIKHCREKNGSSASCKVTYSDCSMPIYRD</sequence>
<dbReference type="InterPro" id="IPR025240">
    <property type="entry name" value="DUF4189"/>
</dbReference>
<evidence type="ECO:0000313" key="3">
    <source>
        <dbReference type="Proteomes" id="UP000292627"/>
    </source>
</evidence>
<dbReference type="EMBL" id="SHMC01000001">
    <property type="protein sequence ID" value="TAA28282.1"/>
    <property type="molecule type" value="Genomic_DNA"/>
</dbReference>